<evidence type="ECO:0000313" key="1">
    <source>
        <dbReference type="EMBL" id="KRX90524.1"/>
    </source>
</evidence>
<reference evidence="3 4" key="1">
    <citation type="submission" date="2015-01" db="EMBL/GenBank/DDBJ databases">
        <title>Evolution of Trichinella species and genotypes.</title>
        <authorList>
            <person name="Korhonen P.K."/>
            <person name="Edoardo P."/>
            <person name="Giuseppe L.R."/>
            <person name="Gasser R.B."/>
        </authorList>
    </citation>
    <scope>NUCLEOTIDE SEQUENCE [LARGE SCALE GENOMIC DNA]</scope>
    <source>
        <strain evidence="2">ISS13</strain>
        <strain evidence="1">ISS141</strain>
    </source>
</reference>
<sequence>MQIDCNIHKQCILTSRPKSVRIIGVPLYLLQMDFLNCTVWRGAEKPSMFYTFSLDCRIICDVDD</sequence>
<evidence type="ECO:0000313" key="3">
    <source>
        <dbReference type="Proteomes" id="UP000054632"/>
    </source>
</evidence>
<evidence type="ECO:0000313" key="2">
    <source>
        <dbReference type="EMBL" id="KRY74099.1"/>
    </source>
</evidence>
<protein>
    <submittedName>
        <fullName evidence="2">Uncharacterized protein</fullName>
    </submittedName>
</protein>
<accession>A0A0V1EM98</accession>
<dbReference type="AlphaFoldDB" id="A0A0V1EM98"/>
<dbReference type="Proteomes" id="UP000054632">
    <property type="component" value="Unassembled WGS sequence"/>
</dbReference>
<dbReference type="EMBL" id="JYDR01000028">
    <property type="protein sequence ID" value="KRY74099.1"/>
    <property type="molecule type" value="Genomic_DNA"/>
</dbReference>
<gene>
    <name evidence="2" type="ORF">T4A_3509</name>
    <name evidence="1" type="ORF">T4E_7805</name>
</gene>
<evidence type="ECO:0000313" key="4">
    <source>
        <dbReference type="Proteomes" id="UP000054815"/>
    </source>
</evidence>
<proteinExistence type="predicted"/>
<dbReference type="EMBL" id="JYDU01000163">
    <property type="protein sequence ID" value="KRX90524.1"/>
    <property type="molecule type" value="Genomic_DNA"/>
</dbReference>
<comment type="caution">
    <text evidence="2">The sequence shown here is derived from an EMBL/GenBank/DDBJ whole genome shotgun (WGS) entry which is preliminary data.</text>
</comment>
<dbReference type="Proteomes" id="UP000054815">
    <property type="component" value="Unassembled WGS sequence"/>
</dbReference>
<name>A0A0V1EM98_TRIPS</name>
<organism evidence="2 3">
    <name type="scientific">Trichinella pseudospiralis</name>
    <name type="common">Parasitic roundworm</name>
    <dbReference type="NCBI Taxonomy" id="6337"/>
    <lineage>
        <taxon>Eukaryota</taxon>
        <taxon>Metazoa</taxon>
        <taxon>Ecdysozoa</taxon>
        <taxon>Nematoda</taxon>
        <taxon>Enoplea</taxon>
        <taxon>Dorylaimia</taxon>
        <taxon>Trichinellida</taxon>
        <taxon>Trichinellidae</taxon>
        <taxon>Trichinella</taxon>
    </lineage>
</organism>